<dbReference type="CDD" id="cd07361">
    <property type="entry name" value="MEMO_like"/>
    <property type="match status" value="1"/>
</dbReference>
<dbReference type="HAMAP" id="MF_00055">
    <property type="entry name" value="MEMO1"/>
    <property type="match status" value="1"/>
</dbReference>
<dbReference type="AlphaFoldDB" id="G0UWD6"/>
<name>G0UWD6_TRYCI</name>
<evidence type="ECO:0000313" key="2">
    <source>
        <dbReference type="EMBL" id="CCC93702.1"/>
    </source>
</evidence>
<accession>G0UWD6</accession>
<gene>
    <name evidence="2" type="ORF">TCIL3000_10_4650</name>
</gene>
<proteinExistence type="inferred from homology"/>
<evidence type="ECO:0000256" key="1">
    <source>
        <dbReference type="ARBA" id="ARBA00006315"/>
    </source>
</evidence>
<reference evidence="2" key="1">
    <citation type="journal article" date="2012" name="Proc. Natl. Acad. Sci. U.S.A.">
        <title>Antigenic diversity is generated by distinct evolutionary mechanisms in African trypanosome species.</title>
        <authorList>
            <person name="Jackson A.P."/>
            <person name="Berry A."/>
            <person name="Aslett M."/>
            <person name="Allison H.C."/>
            <person name="Burton P."/>
            <person name="Vavrova-Anderson J."/>
            <person name="Brown R."/>
            <person name="Browne H."/>
            <person name="Corton N."/>
            <person name="Hauser H."/>
            <person name="Gamble J."/>
            <person name="Gilderthorp R."/>
            <person name="Marcello L."/>
            <person name="McQuillan J."/>
            <person name="Otto T.D."/>
            <person name="Quail M.A."/>
            <person name="Sanders M.J."/>
            <person name="van Tonder A."/>
            <person name="Ginger M.L."/>
            <person name="Field M.C."/>
            <person name="Barry J.D."/>
            <person name="Hertz-Fowler C."/>
            <person name="Berriman M."/>
        </authorList>
    </citation>
    <scope>NUCLEOTIDE SEQUENCE</scope>
    <source>
        <strain evidence="2">IL3000</strain>
    </source>
</reference>
<dbReference type="Pfam" id="PF01875">
    <property type="entry name" value="Memo"/>
    <property type="match status" value="1"/>
</dbReference>
<organism evidence="2">
    <name type="scientific">Trypanosoma congolense (strain IL3000)</name>
    <dbReference type="NCBI Taxonomy" id="1068625"/>
    <lineage>
        <taxon>Eukaryota</taxon>
        <taxon>Discoba</taxon>
        <taxon>Euglenozoa</taxon>
        <taxon>Kinetoplastea</taxon>
        <taxon>Metakinetoplastina</taxon>
        <taxon>Trypanosomatida</taxon>
        <taxon>Trypanosomatidae</taxon>
        <taxon>Trypanosoma</taxon>
        <taxon>Nannomonas</taxon>
    </lineage>
</organism>
<dbReference type="NCBIfam" id="TIGR04336">
    <property type="entry name" value="AmmeMemoSam_B"/>
    <property type="match status" value="1"/>
</dbReference>
<dbReference type="PANTHER" id="PTHR11060:SF0">
    <property type="entry name" value="PROTEIN MEMO1"/>
    <property type="match status" value="1"/>
</dbReference>
<dbReference type="EMBL" id="HE575323">
    <property type="protein sequence ID" value="CCC93702.1"/>
    <property type="molecule type" value="Genomic_DNA"/>
</dbReference>
<sequence>MAYSRRATHAGSWYEASSAALKSAIEGYFAVASKSSVNENESLIGVISPHAGISYSGMTAAHAYVKMRDYIYGPKGSCVTRIFVLGPSHVKWFDGVEVCEARQYETPFGPVCVNSAVAGGVGQALRSAGVPVGTMDRSTDEEEHSIEMQLPFLAYVLNYPPNGCPPAKDRIELVPLLIGDTTRAMEEAIGVVLAEHFRDKQNLFVMSSDFCHWGSRFRYTYHYEREKYPEIGDAIIAMDHEGMRLLEGRDVEGWYRYLSATKNTICGRRPISVAVAALCANKKAKVSFVHYSQSNRCRNLTDSSVSYAAAVITEDV</sequence>
<dbReference type="VEuPathDB" id="TriTrypDB:TcIL3000_10_4650"/>
<comment type="similarity">
    <text evidence="1">Belongs to the MEMO1 family.</text>
</comment>
<protein>
    <submittedName>
        <fullName evidence="2">Uncharacterized protein</fullName>
    </submittedName>
</protein>
<dbReference type="Gene3D" id="3.40.830.10">
    <property type="entry name" value="LigB-like"/>
    <property type="match status" value="1"/>
</dbReference>
<dbReference type="PANTHER" id="PTHR11060">
    <property type="entry name" value="PROTEIN MEMO1"/>
    <property type="match status" value="1"/>
</dbReference>
<dbReference type="InterPro" id="IPR002737">
    <property type="entry name" value="MEMO1_fam"/>
</dbReference>